<protein>
    <recommendedName>
        <fullName evidence="3">Phosphoenolpyruvate carboxykinase</fullName>
    </recommendedName>
</protein>
<evidence type="ECO:0000313" key="1">
    <source>
        <dbReference type="EMBL" id="SEW07819.1"/>
    </source>
</evidence>
<dbReference type="InterPro" id="IPR027417">
    <property type="entry name" value="P-loop_NTPase"/>
</dbReference>
<evidence type="ECO:0000313" key="2">
    <source>
        <dbReference type="Proteomes" id="UP000199373"/>
    </source>
</evidence>
<evidence type="ECO:0008006" key="3">
    <source>
        <dbReference type="Google" id="ProtNLM"/>
    </source>
</evidence>
<dbReference type="Gene3D" id="3.40.50.300">
    <property type="entry name" value="P-loop containing nucleotide triphosphate hydrolases"/>
    <property type="match status" value="1"/>
</dbReference>
<dbReference type="RefSeq" id="WP_091915676.1">
    <property type="nucleotide sequence ID" value="NZ_FOIQ01000003.1"/>
</dbReference>
<proteinExistence type="predicted"/>
<accession>A0A1I0P1I0</accession>
<reference evidence="1 2" key="1">
    <citation type="submission" date="2016-10" db="EMBL/GenBank/DDBJ databases">
        <authorList>
            <person name="de Groot N.N."/>
        </authorList>
    </citation>
    <scope>NUCLEOTIDE SEQUENCE [LARGE SCALE GENOMIC DNA]</scope>
    <source>
        <strain evidence="1 2">TC2-24</strain>
    </source>
</reference>
<gene>
    <name evidence="1" type="ORF">SAMN04487850_1509</name>
</gene>
<dbReference type="EMBL" id="FOIQ01000003">
    <property type="protein sequence ID" value="SEW07819.1"/>
    <property type="molecule type" value="Genomic_DNA"/>
</dbReference>
<dbReference type="AlphaFoldDB" id="A0A1I0P1I0"/>
<organism evidence="1 2">
    <name type="scientific">Prevotella aff. ruminicola Tc2-24</name>
    <dbReference type="NCBI Taxonomy" id="81582"/>
    <lineage>
        <taxon>Bacteria</taxon>
        <taxon>Pseudomonadati</taxon>
        <taxon>Bacteroidota</taxon>
        <taxon>Bacteroidia</taxon>
        <taxon>Bacteroidales</taxon>
        <taxon>Prevotellaceae</taxon>
        <taxon>Prevotella</taxon>
    </lineage>
</organism>
<dbReference type="SUPFAM" id="SSF53795">
    <property type="entry name" value="PEP carboxykinase-like"/>
    <property type="match status" value="1"/>
</dbReference>
<name>A0A1I0P1I0_9BACT</name>
<dbReference type="Proteomes" id="UP000199373">
    <property type="component" value="Unassembled WGS sequence"/>
</dbReference>
<sequence>MRETVYYKVAGHLYSVSAEKDVFAMMKNYEPFKSDGDATTFTLVIENGKAPDYTEELRQDDEEQTIICGCTIDGRPVFEFRWQNITAGWLICTDDYRDGQLVVTDRHVKMAIDNALMVLFALATADKNTLLFHASVVSYKGYGYMFLGKSGTGKSTHSSLWQQYVDATELINDDNPVVRIEDDNQIVVYGSPWSGKTPCYRNVVCPLGGIVLLCQAPYNKICRLTGIETYAALVPSISGKRWDVRIADGLHQSENILARQIPAYYLECLPDEEAVRVCYAALMHNRNDEV</sequence>
<keyword evidence="2" id="KW-1185">Reference proteome</keyword>